<feature type="compositionally biased region" description="Polar residues" evidence="1">
    <location>
        <begin position="480"/>
        <end position="504"/>
    </location>
</feature>
<sequence length="504" mass="54159">MLSPVPSNVQPNLTMAGPTGHNPNDYVNMRENMAPIMSTPGAHGGPSHNVRIEPIQPPHHQSPSVNSTDPTRTQNHIFAPHTVPSNGFNTAPHAPVSVPSSVPPIHSSVPGVPVSTAGHSAQHSHPYGHPHGAVPISSSATPTPPVTAPAPPQANPAPVQRTSSRRRSPVKPSARRGKGVSARRAAISQTSNSHQADDNDKVSSAQAQAQNQAHTSHQANNSLDSSQQHGQNANLAQFTPASEAPQVPAVGTPTLPSLNSNVNNSMMPPSPVPPPASNSGNGPSGGNAQLLPPPEGIYRSFDELLRAVQQMAKDQGYGVVKLRASNYRDGKPTRYDLVCDRGGVKYSSTAKKRNPSTRKVDCPWRAKAVCEVQLGNQWRFQVQDQRHNHEPRIQAAMPGVEQTPTSQYLRTICNKLDRMNHDLSESISRMGTQMEAFDKRIESIEATVRNWDARLNSIESQRMEMDMEVESRLLAGSSIMPGSQQPEPGQAGQSQMASFTYTGP</sequence>
<gene>
    <name evidence="2" type="ORF">MKZ38_007695</name>
</gene>
<evidence type="ECO:0008006" key="4">
    <source>
        <dbReference type="Google" id="ProtNLM"/>
    </source>
</evidence>
<keyword evidence="3" id="KW-1185">Reference proteome</keyword>
<feature type="compositionally biased region" description="Basic residues" evidence="1">
    <location>
        <begin position="163"/>
        <end position="178"/>
    </location>
</feature>
<evidence type="ECO:0000313" key="2">
    <source>
        <dbReference type="EMBL" id="KAJ2894382.1"/>
    </source>
</evidence>
<feature type="compositionally biased region" description="Low complexity" evidence="1">
    <location>
        <begin position="255"/>
        <end position="267"/>
    </location>
</feature>
<dbReference type="Proteomes" id="UP001201980">
    <property type="component" value="Unassembled WGS sequence"/>
</dbReference>
<comment type="caution">
    <text evidence="2">The sequence shown here is derived from an EMBL/GenBank/DDBJ whole genome shotgun (WGS) entry which is preliminary data.</text>
</comment>
<evidence type="ECO:0000256" key="1">
    <source>
        <dbReference type="SAM" id="MobiDB-lite"/>
    </source>
</evidence>
<organism evidence="2 3">
    <name type="scientific">Zalerion maritima</name>
    <dbReference type="NCBI Taxonomy" id="339359"/>
    <lineage>
        <taxon>Eukaryota</taxon>
        <taxon>Fungi</taxon>
        <taxon>Dikarya</taxon>
        <taxon>Ascomycota</taxon>
        <taxon>Pezizomycotina</taxon>
        <taxon>Sordariomycetes</taxon>
        <taxon>Lulworthiomycetidae</taxon>
        <taxon>Lulworthiales</taxon>
        <taxon>Lulworthiaceae</taxon>
        <taxon>Zalerion</taxon>
    </lineage>
</organism>
<feature type="compositionally biased region" description="Polar residues" evidence="1">
    <location>
        <begin position="222"/>
        <end position="231"/>
    </location>
</feature>
<name>A0AAD5WMV3_9PEZI</name>
<feature type="compositionally biased region" description="Pro residues" evidence="1">
    <location>
        <begin position="142"/>
        <end position="155"/>
    </location>
</feature>
<evidence type="ECO:0000313" key="3">
    <source>
        <dbReference type="Proteomes" id="UP001201980"/>
    </source>
</evidence>
<feature type="compositionally biased region" description="Polar residues" evidence="1">
    <location>
        <begin position="1"/>
        <end position="13"/>
    </location>
</feature>
<feature type="region of interest" description="Disordered" evidence="1">
    <location>
        <begin position="42"/>
        <end position="231"/>
    </location>
</feature>
<feature type="region of interest" description="Disordered" evidence="1">
    <location>
        <begin position="245"/>
        <end position="295"/>
    </location>
</feature>
<dbReference type="EMBL" id="JAKWBI020000500">
    <property type="protein sequence ID" value="KAJ2894382.1"/>
    <property type="molecule type" value="Genomic_DNA"/>
</dbReference>
<reference evidence="2" key="1">
    <citation type="submission" date="2022-07" db="EMBL/GenBank/DDBJ databases">
        <title>Draft genome sequence of Zalerion maritima ATCC 34329, a (micro)plastics degrading marine fungus.</title>
        <authorList>
            <person name="Paco A."/>
            <person name="Goncalves M.F.M."/>
            <person name="Rocha-Santos T.A.P."/>
            <person name="Alves A."/>
        </authorList>
    </citation>
    <scope>NUCLEOTIDE SEQUENCE</scope>
    <source>
        <strain evidence="2">ATCC 34329</strain>
    </source>
</reference>
<feature type="region of interest" description="Disordered" evidence="1">
    <location>
        <begin position="478"/>
        <end position="504"/>
    </location>
</feature>
<feature type="compositionally biased region" description="Polar residues" evidence="1">
    <location>
        <begin position="59"/>
        <end position="76"/>
    </location>
</feature>
<protein>
    <recommendedName>
        <fullName evidence="4">FAR1 domain-containing protein</fullName>
    </recommendedName>
</protein>
<proteinExistence type="predicted"/>
<dbReference type="AlphaFoldDB" id="A0AAD5WMV3"/>
<feature type="compositionally biased region" description="Low complexity" evidence="1">
    <location>
        <begin position="95"/>
        <end position="115"/>
    </location>
</feature>
<feature type="compositionally biased region" description="Low complexity" evidence="1">
    <location>
        <begin position="203"/>
        <end position="221"/>
    </location>
</feature>
<accession>A0AAD5WMV3</accession>
<feature type="region of interest" description="Disordered" evidence="1">
    <location>
        <begin position="1"/>
        <end position="21"/>
    </location>
</feature>